<dbReference type="InterPro" id="IPR006838">
    <property type="entry name" value="ADTRP_AIG1"/>
</dbReference>
<evidence type="ECO:0000256" key="3">
    <source>
        <dbReference type="ARBA" id="ARBA00022989"/>
    </source>
</evidence>
<evidence type="ECO:0000256" key="2">
    <source>
        <dbReference type="ARBA" id="ARBA00022692"/>
    </source>
</evidence>
<feature type="transmembrane region" description="Helical" evidence="6">
    <location>
        <begin position="113"/>
        <end position="134"/>
    </location>
</feature>
<dbReference type="PANTHER" id="PTHR12242:SF1">
    <property type="entry name" value="MYND-TYPE DOMAIN-CONTAINING PROTEIN"/>
    <property type="match status" value="1"/>
</dbReference>
<feature type="transmembrane region" description="Helical" evidence="6">
    <location>
        <begin position="154"/>
        <end position="174"/>
    </location>
</feature>
<evidence type="ECO:0000313" key="7">
    <source>
        <dbReference type="EMBL" id="ORY97969.1"/>
    </source>
</evidence>
<dbReference type="AlphaFoldDB" id="A0A1X2HGE5"/>
<dbReference type="InParanoid" id="A0A1X2HGE5"/>
<feature type="transmembrane region" description="Helical" evidence="6">
    <location>
        <begin position="39"/>
        <end position="59"/>
    </location>
</feature>
<organism evidence="7 8">
    <name type="scientific">Syncephalastrum racemosum</name>
    <name type="common">Filamentous fungus</name>
    <dbReference type="NCBI Taxonomy" id="13706"/>
    <lineage>
        <taxon>Eukaryota</taxon>
        <taxon>Fungi</taxon>
        <taxon>Fungi incertae sedis</taxon>
        <taxon>Mucoromycota</taxon>
        <taxon>Mucoromycotina</taxon>
        <taxon>Mucoromycetes</taxon>
        <taxon>Mucorales</taxon>
        <taxon>Syncephalastraceae</taxon>
        <taxon>Syncephalastrum</taxon>
    </lineage>
</organism>
<reference evidence="7 8" key="1">
    <citation type="submission" date="2016-07" db="EMBL/GenBank/DDBJ databases">
        <title>Pervasive Adenine N6-methylation of Active Genes in Fungi.</title>
        <authorList>
            <consortium name="DOE Joint Genome Institute"/>
            <person name="Mondo S.J."/>
            <person name="Dannebaum R.O."/>
            <person name="Kuo R.C."/>
            <person name="Labutti K."/>
            <person name="Haridas S."/>
            <person name="Kuo A."/>
            <person name="Salamov A."/>
            <person name="Ahrendt S.R."/>
            <person name="Lipzen A."/>
            <person name="Sullivan W."/>
            <person name="Andreopoulos W.B."/>
            <person name="Clum A."/>
            <person name="Lindquist E."/>
            <person name="Daum C."/>
            <person name="Ramamoorthy G.K."/>
            <person name="Gryganskyi A."/>
            <person name="Culley D."/>
            <person name="Magnuson J.K."/>
            <person name="James T.Y."/>
            <person name="O'Malley M.A."/>
            <person name="Stajich J.E."/>
            <person name="Spatafora J.W."/>
            <person name="Visel A."/>
            <person name="Grigoriev I.V."/>
        </authorList>
    </citation>
    <scope>NUCLEOTIDE SEQUENCE [LARGE SCALE GENOMIC DNA]</scope>
    <source>
        <strain evidence="7 8">NRRL 2496</strain>
    </source>
</reference>
<comment type="caution">
    <text evidence="7">The sequence shown here is derived from an EMBL/GenBank/DDBJ whole genome shotgun (WGS) entry which is preliminary data.</text>
</comment>
<feature type="transmembrane region" description="Helical" evidence="6">
    <location>
        <begin position="71"/>
        <end position="92"/>
    </location>
</feature>
<sequence>MPYNDERLPPSSSAVIRWFRLDNFEPERAVTSYWVSSKIFLAIRIPLVLYSTVIMWTSIATSAIEGSMRSYFIYFTHLTYIGLHAYLVTAVYHHVCYLLHKDLRSFFKQPAALNYLYVYLYHTVLVFNIITPIVYWSALSADALNVHNTPTLEWWLNTSLHGVSWFLMFTDSCFNRMKMRVNIVVLIVITIIFYMFLTFIGWGSLHWWVYPFLAWSQGGVAAGWYVGVGVCFVIVYFLQYLFHFVRDWIAKKMGREHGRPQDRSPQPAAVDPEMSRVSSSPQQQ</sequence>
<keyword evidence="8" id="KW-1185">Reference proteome</keyword>
<feature type="transmembrane region" description="Helical" evidence="6">
    <location>
        <begin position="181"/>
        <end position="202"/>
    </location>
</feature>
<accession>A0A1X2HGE5</accession>
<evidence type="ECO:0008006" key="9">
    <source>
        <dbReference type="Google" id="ProtNLM"/>
    </source>
</evidence>
<dbReference type="Proteomes" id="UP000242180">
    <property type="component" value="Unassembled WGS sequence"/>
</dbReference>
<dbReference type="EMBL" id="MCGN01000004">
    <property type="protein sequence ID" value="ORY97969.1"/>
    <property type="molecule type" value="Genomic_DNA"/>
</dbReference>
<feature type="region of interest" description="Disordered" evidence="5">
    <location>
        <begin position="255"/>
        <end position="284"/>
    </location>
</feature>
<keyword evidence="3 6" id="KW-1133">Transmembrane helix</keyword>
<evidence type="ECO:0000313" key="8">
    <source>
        <dbReference type="Proteomes" id="UP000242180"/>
    </source>
</evidence>
<dbReference type="OMA" id="QHAMNSG"/>
<evidence type="ECO:0000256" key="4">
    <source>
        <dbReference type="ARBA" id="ARBA00023136"/>
    </source>
</evidence>
<evidence type="ECO:0000256" key="6">
    <source>
        <dbReference type="SAM" id="Phobius"/>
    </source>
</evidence>
<keyword evidence="2 6" id="KW-0812">Transmembrane</keyword>
<comment type="subcellular location">
    <subcellularLocation>
        <location evidence="1">Endomembrane system</location>
        <topology evidence="1">Multi-pass membrane protein</topology>
    </subcellularLocation>
</comment>
<name>A0A1X2HGE5_SYNRA</name>
<keyword evidence="4 6" id="KW-0472">Membrane</keyword>
<dbReference type="Pfam" id="PF04750">
    <property type="entry name" value="Far-17a_AIG1"/>
    <property type="match status" value="1"/>
</dbReference>
<dbReference type="OrthoDB" id="419711at2759"/>
<protein>
    <recommendedName>
        <fullName evidence="9">FAR-17a/AIG1-like protein-domain-containing protein</fullName>
    </recommendedName>
</protein>
<proteinExistence type="predicted"/>
<dbReference type="GO" id="GO:0012505">
    <property type="term" value="C:endomembrane system"/>
    <property type="evidence" value="ECO:0007669"/>
    <property type="project" value="UniProtKB-SubCell"/>
</dbReference>
<feature type="transmembrane region" description="Helical" evidence="6">
    <location>
        <begin position="222"/>
        <end position="245"/>
    </location>
</feature>
<dbReference type="PANTHER" id="PTHR12242">
    <property type="entry name" value="OS02G0130600 PROTEIN-RELATED"/>
    <property type="match status" value="1"/>
</dbReference>
<gene>
    <name evidence="7" type="ORF">BCR43DRAFT_490640</name>
</gene>
<dbReference type="GO" id="GO:0016020">
    <property type="term" value="C:membrane"/>
    <property type="evidence" value="ECO:0007669"/>
    <property type="project" value="InterPro"/>
</dbReference>
<evidence type="ECO:0000256" key="5">
    <source>
        <dbReference type="SAM" id="MobiDB-lite"/>
    </source>
</evidence>
<evidence type="ECO:0000256" key="1">
    <source>
        <dbReference type="ARBA" id="ARBA00004127"/>
    </source>
</evidence>
<dbReference type="STRING" id="13706.A0A1X2HGE5"/>